<dbReference type="InterPro" id="IPR007136">
    <property type="entry name" value="DUF347"/>
</dbReference>
<keyword evidence="2" id="KW-0472">Membrane</keyword>
<feature type="region of interest" description="Disordered" evidence="1">
    <location>
        <begin position="1"/>
        <end position="22"/>
    </location>
</feature>
<dbReference type="OrthoDB" id="9794709at2"/>
<evidence type="ECO:0000313" key="4">
    <source>
        <dbReference type="Proteomes" id="UP000265742"/>
    </source>
</evidence>
<sequence>MRLPEDPGVRSRAGRAATAPTRRVPEPDAAFWVVKILTTGMGETTSDFLVQRFAPELVVPAAFVVLVAALLLQLRMQAYRPAVYWTTALMVSVFGTMAADVLHVGLGVPYLLSAALFAIALVIVFALWRREGTLSVHGITTGRRERFYWAAAVCTFALGTAAGDLTATSFGLGYLGSGVLFLVLFAAPGLFFVVTRRAAVATFWTAYVLTRPLGASFADWFAVPRDRGGVDLGPGPVSAVLLVVFVVVVTVLAVRARSASGRTAAAVPSSTRSSTARAARPSPPSSR</sequence>
<dbReference type="Proteomes" id="UP000265742">
    <property type="component" value="Unassembled WGS sequence"/>
</dbReference>
<organism evidence="3 4">
    <name type="scientific">Amnibacterium setariae</name>
    <dbReference type="NCBI Taxonomy" id="2306585"/>
    <lineage>
        <taxon>Bacteria</taxon>
        <taxon>Bacillati</taxon>
        <taxon>Actinomycetota</taxon>
        <taxon>Actinomycetes</taxon>
        <taxon>Micrococcales</taxon>
        <taxon>Microbacteriaceae</taxon>
        <taxon>Amnibacterium</taxon>
    </lineage>
</organism>
<dbReference type="EMBL" id="QXTG01000001">
    <property type="protein sequence ID" value="RIX30478.1"/>
    <property type="molecule type" value="Genomic_DNA"/>
</dbReference>
<feature type="region of interest" description="Disordered" evidence="1">
    <location>
        <begin position="263"/>
        <end position="287"/>
    </location>
</feature>
<evidence type="ECO:0000256" key="1">
    <source>
        <dbReference type="SAM" id="MobiDB-lite"/>
    </source>
</evidence>
<reference evidence="4" key="1">
    <citation type="submission" date="2018-09" db="EMBL/GenBank/DDBJ databases">
        <authorList>
            <person name="Kim I."/>
        </authorList>
    </citation>
    <scope>NUCLEOTIDE SEQUENCE [LARGE SCALE GENOMIC DNA]</scope>
    <source>
        <strain evidence="4">DD4a</strain>
    </source>
</reference>
<feature type="transmembrane region" description="Helical" evidence="2">
    <location>
        <begin position="147"/>
        <end position="166"/>
    </location>
</feature>
<feature type="transmembrane region" description="Helical" evidence="2">
    <location>
        <begin position="82"/>
        <end position="102"/>
    </location>
</feature>
<keyword evidence="2" id="KW-1133">Transmembrane helix</keyword>
<dbReference type="Pfam" id="PF03988">
    <property type="entry name" value="DUF347"/>
    <property type="match status" value="4"/>
</dbReference>
<feature type="transmembrane region" description="Helical" evidence="2">
    <location>
        <begin position="108"/>
        <end position="127"/>
    </location>
</feature>
<feature type="transmembrane region" description="Helical" evidence="2">
    <location>
        <begin position="235"/>
        <end position="254"/>
    </location>
</feature>
<evidence type="ECO:0008006" key="5">
    <source>
        <dbReference type="Google" id="ProtNLM"/>
    </source>
</evidence>
<dbReference type="AlphaFoldDB" id="A0A3A1U647"/>
<proteinExistence type="predicted"/>
<feature type="compositionally biased region" description="Low complexity" evidence="1">
    <location>
        <begin position="263"/>
        <end position="280"/>
    </location>
</feature>
<comment type="caution">
    <text evidence="3">The sequence shown here is derived from an EMBL/GenBank/DDBJ whole genome shotgun (WGS) entry which is preliminary data.</text>
</comment>
<feature type="compositionally biased region" description="Low complexity" evidence="1">
    <location>
        <begin position="10"/>
        <end position="22"/>
    </location>
</feature>
<keyword evidence="4" id="KW-1185">Reference proteome</keyword>
<feature type="transmembrane region" description="Helical" evidence="2">
    <location>
        <begin position="201"/>
        <end position="223"/>
    </location>
</feature>
<name>A0A3A1U647_9MICO</name>
<evidence type="ECO:0000313" key="3">
    <source>
        <dbReference type="EMBL" id="RIX30478.1"/>
    </source>
</evidence>
<feature type="transmembrane region" description="Helical" evidence="2">
    <location>
        <begin position="172"/>
        <end position="194"/>
    </location>
</feature>
<protein>
    <recommendedName>
        <fullName evidence="5">Membrane-anchored protein</fullName>
    </recommendedName>
</protein>
<evidence type="ECO:0000256" key="2">
    <source>
        <dbReference type="SAM" id="Phobius"/>
    </source>
</evidence>
<keyword evidence="2" id="KW-0812">Transmembrane</keyword>
<feature type="transmembrane region" description="Helical" evidence="2">
    <location>
        <begin position="57"/>
        <end position="75"/>
    </location>
</feature>
<gene>
    <name evidence="3" type="ORF">D1781_03350</name>
</gene>
<accession>A0A3A1U647</accession>